<reference evidence="1" key="1">
    <citation type="journal article" date="2021" name="Proc. Natl. Acad. Sci. U.S.A.">
        <title>A Catalog of Tens of Thousands of Viruses from Human Metagenomes Reveals Hidden Associations with Chronic Diseases.</title>
        <authorList>
            <person name="Tisza M.J."/>
            <person name="Buck C.B."/>
        </authorList>
    </citation>
    <scope>NUCLEOTIDE SEQUENCE</scope>
    <source>
        <strain evidence="1">CtmTa7</strain>
    </source>
</reference>
<accession>A0A8S5RCF6</accession>
<sequence length="138" mass="16247">MKLLMRWQELPSHLFKQIRHQLVQSVICKRTPPHVATTSEYYNMQRTGKVYQTKIWKFATNPTSTGEKLLDNAGLEFVPSIDTVEGKDDYLNGHYPLFEWCYCNYKRYDDGTAYPVATEFDKKAENIEQVNNIILKYE</sequence>
<name>A0A8S5RCF6_9VIRU</name>
<dbReference type="EMBL" id="BK059091">
    <property type="protein sequence ID" value="DAE28811.1"/>
    <property type="molecule type" value="Genomic_DNA"/>
</dbReference>
<evidence type="ECO:0000313" key="1">
    <source>
        <dbReference type="EMBL" id="DAE28811.1"/>
    </source>
</evidence>
<organism evidence="1">
    <name type="scientific">virus sp. ctmTa7</name>
    <dbReference type="NCBI Taxonomy" id="2828255"/>
    <lineage>
        <taxon>Viruses</taxon>
    </lineage>
</organism>
<protein>
    <submittedName>
        <fullName evidence="1">Uncharacterized protein</fullName>
    </submittedName>
</protein>
<proteinExistence type="predicted"/>